<reference evidence="6" key="2">
    <citation type="submission" date="2015-01" db="EMBL/GenBank/DDBJ databases">
        <title>Evolutionary Origins and Diversification of the Mycorrhizal Mutualists.</title>
        <authorList>
            <consortium name="DOE Joint Genome Institute"/>
            <consortium name="Mycorrhizal Genomics Consortium"/>
            <person name="Kohler A."/>
            <person name="Kuo A."/>
            <person name="Nagy L.G."/>
            <person name="Floudas D."/>
            <person name="Copeland A."/>
            <person name="Barry K.W."/>
            <person name="Cichocki N."/>
            <person name="Veneault-Fourrey C."/>
            <person name="LaButti K."/>
            <person name="Lindquist E.A."/>
            <person name="Lipzen A."/>
            <person name="Lundell T."/>
            <person name="Morin E."/>
            <person name="Murat C."/>
            <person name="Riley R."/>
            <person name="Ohm R."/>
            <person name="Sun H."/>
            <person name="Tunlid A."/>
            <person name="Henrissat B."/>
            <person name="Grigoriev I.V."/>
            <person name="Hibbett D.S."/>
            <person name="Martin F."/>
        </authorList>
    </citation>
    <scope>NUCLEOTIDE SEQUENCE [LARGE SCALE GENOMIC DNA]</scope>
    <source>
        <strain evidence="6">MAFF 305830</strain>
    </source>
</reference>
<feature type="compositionally biased region" description="Basic and acidic residues" evidence="3">
    <location>
        <begin position="116"/>
        <end position="130"/>
    </location>
</feature>
<feature type="compositionally biased region" description="Acidic residues" evidence="3">
    <location>
        <begin position="47"/>
        <end position="64"/>
    </location>
</feature>
<protein>
    <recommendedName>
        <fullName evidence="4">Chromo domain-containing protein</fullName>
    </recommendedName>
</protein>
<dbReference type="InterPro" id="IPR051219">
    <property type="entry name" value="Heterochromatin_chromo-domain"/>
</dbReference>
<name>A0A0C3BPP5_SERVB</name>
<dbReference type="PROSITE" id="PS50013">
    <property type="entry name" value="CHROMO_2"/>
    <property type="match status" value="1"/>
</dbReference>
<evidence type="ECO:0000256" key="2">
    <source>
        <dbReference type="ARBA" id="ARBA00023242"/>
    </source>
</evidence>
<dbReference type="Pfam" id="PF00385">
    <property type="entry name" value="Chromo"/>
    <property type="match status" value="1"/>
</dbReference>
<dbReference type="GO" id="GO:0006338">
    <property type="term" value="P:chromatin remodeling"/>
    <property type="evidence" value="ECO:0007669"/>
    <property type="project" value="UniProtKB-ARBA"/>
</dbReference>
<feature type="region of interest" description="Disordered" evidence="3">
    <location>
        <begin position="1"/>
        <end position="64"/>
    </location>
</feature>
<dbReference type="InterPro" id="IPR016197">
    <property type="entry name" value="Chromo-like_dom_sf"/>
</dbReference>
<evidence type="ECO:0000256" key="3">
    <source>
        <dbReference type="SAM" id="MobiDB-lite"/>
    </source>
</evidence>
<gene>
    <name evidence="5" type="ORF">M408DRAFT_325587</name>
</gene>
<dbReference type="HOGENOM" id="CLU_045874_5_0_1"/>
<keyword evidence="2" id="KW-0539">Nucleus</keyword>
<comment type="subcellular location">
    <subcellularLocation>
        <location evidence="1">Nucleus</location>
    </subcellularLocation>
</comment>
<dbReference type="InterPro" id="IPR000953">
    <property type="entry name" value="Chromo/chromo_shadow_dom"/>
</dbReference>
<dbReference type="PANTHER" id="PTHR22812">
    <property type="entry name" value="CHROMOBOX PROTEIN"/>
    <property type="match status" value="1"/>
</dbReference>
<dbReference type="InterPro" id="IPR023779">
    <property type="entry name" value="Chromodomain_CS"/>
</dbReference>
<dbReference type="Proteomes" id="UP000054097">
    <property type="component" value="Unassembled WGS sequence"/>
</dbReference>
<dbReference type="GO" id="GO:0005634">
    <property type="term" value="C:nucleus"/>
    <property type="evidence" value="ECO:0007669"/>
    <property type="project" value="UniProtKB-SubCell"/>
</dbReference>
<dbReference type="Gene3D" id="2.40.50.40">
    <property type="match status" value="2"/>
</dbReference>
<evidence type="ECO:0000313" key="5">
    <source>
        <dbReference type="EMBL" id="KIM34064.1"/>
    </source>
</evidence>
<dbReference type="EMBL" id="KN824277">
    <property type="protein sequence ID" value="KIM34064.1"/>
    <property type="molecule type" value="Genomic_DNA"/>
</dbReference>
<evidence type="ECO:0000259" key="4">
    <source>
        <dbReference type="PROSITE" id="PS50013"/>
    </source>
</evidence>
<evidence type="ECO:0000256" key="1">
    <source>
        <dbReference type="ARBA" id="ARBA00004123"/>
    </source>
</evidence>
<accession>A0A0C3BPP5</accession>
<feature type="domain" description="Chromo" evidence="4">
    <location>
        <begin position="65"/>
        <end position="125"/>
    </location>
</feature>
<keyword evidence="6" id="KW-1185">Reference proteome</keyword>
<dbReference type="SUPFAM" id="SSF54160">
    <property type="entry name" value="Chromo domain-like"/>
    <property type="match status" value="1"/>
</dbReference>
<dbReference type="STRING" id="933852.A0A0C3BPP5"/>
<organism evidence="5 6">
    <name type="scientific">Serendipita vermifera MAFF 305830</name>
    <dbReference type="NCBI Taxonomy" id="933852"/>
    <lineage>
        <taxon>Eukaryota</taxon>
        <taxon>Fungi</taxon>
        <taxon>Dikarya</taxon>
        <taxon>Basidiomycota</taxon>
        <taxon>Agaricomycotina</taxon>
        <taxon>Agaricomycetes</taxon>
        <taxon>Sebacinales</taxon>
        <taxon>Serendipitaceae</taxon>
        <taxon>Serendipita</taxon>
    </lineage>
</organism>
<evidence type="ECO:0000313" key="6">
    <source>
        <dbReference type="Proteomes" id="UP000054097"/>
    </source>
</evidence>
<sequence>MPRDVRQRVEITDDEEQEVMNGIVGTDAESEAKDTAQRKRDAKVDAPEDDQKDEEDAGEEDDEVYEIESIVHHKKNMFGKSTGFMVKWKGYPASENSWVSEEDCNAPDLIREYFDEKAKQKAKRVTPEKTRGKRPKEDDTDMDVDDQRETKRPKKKSTSKAQEKGQKSNGRTSLRAVDKGADESEGSVPPSEDAQSGYGTMDAYAHKEDWTDIIEQILTVDYAQDDSRSVVYFLQLKNGHKAATTGDWMARKAARLTIKFFEENLNFKE</sequence>
<dbReference type="OrthoDB" id="433924at2759"/>
<dbReference type="SMART" id="SM00298">
    <property type="entry name" value="CHROMO"/>
    <property type="match status" value="1"/>
</dbReference>
<feature type="compositionally biased region" description="Basic and acidic residues" evidence="3">
    <location>
        <begin position="30"/>
        <end position="46"/>
    </location>
</feature>
<dbReference type="PROSITE" id="PS00598">
    <property type="entry name" value="CHROMO_1"/>
    <property type="match status" value="1"/>
</dbReference>
<dbReference type="AlphaFoldDB" id="A0A0C3BPP5"/>
<dbReference type="InterPro" id="IPR023780">
    <property type="entry name" value="Chromo_domain"/>
</dbReference>
<reference evidence="5 6" key="1">
    <citation type="submission" date="2014-04" db="EMBL/GenBank/DDBJ databases">
        <authorList>
            <consortium name="DOE Joint Genome Institute"/>
            <person name="Kuo A."/>
            <person name="Zuccaro A."/>
            <person name="Kohler A."/>
            <person name="Nagy L.G."/>
            <person name="Floudas D."/>
            <person name="Copeland A."/>
            <person name="Barry K.W."/>
            <person name="Cichocki N."/>
            <person name="Veneault-Fourrey C."/>
            <person name="LaButti K."/>
            <person name="Lindquist E.A."/>
            <person name="Lipzen A."/>
            <person name="Lundell T."/>
            <person name="Morin E."/>
            <person name="Murat C."/>
            <person name="Sun H."/>
            <person name="Tunlid A."/>
            <person name="Henrissat B."/>
            <person name="Grigoriev I.V."/>
            <person name="Hibbett D.S."/>
            <person name="Martin F."/>
            <person name="Nordberg H.P."/>
            <person name="Cantor M.N."/>
            <person name="Hua S.X."/>
        </authorList>
    </citation>
    <scope>NUCLEOTIDE SEQUENCE [LARGE SCALE GENOMIC DNA]</scope>
    <source>
        <strain evidence="5 6">MAFF 305830</strain>
    </source>
</reference>
<feature type="region of interest" description="Disordered" evidence="3">
    <location>
        <begin position="116"/>
        <end position="198"/>
    </location>
</feature>
<proteinExistence type="predicted"/>
<feature type="compositionally biased region" description="Basic and acidic residues" evidence="3">
    <location>
        <begin position="1"/>
        <end position="11"/>
    </location>
</feature>